<dbReference type="InterPro" id="IPR006142">
    <property type="entry name" value="INTEIN"/>
</dbReference>
<organism evidence="4 5">
    <name type="scientific">Vibrio phage 1.245.O._10N.261.54.C7</name>
    <dbReference type="NCBI Taxonomy" id="1881236"/>
    <lineage>
        <taxon>Viruses</taxon>
        <taxon>Duplodnaviria</taxon>
        <taxon>Heunggongvirae</taxon>
        <taxon>Uroviricota</taxon>
        <taxon>Caudoviricetes</taxon>
        <taxon>Schitoviridae</taxon>
        <taxon>Pariacacavirus</taxon>
        <taxon>Pariacacavirus 1245O</taxon>
    </lineage>
</organism>
<dbReference type="InterPro" id="IPR030934">
    <property type="entry name" value="Intein_C"/>
</dbReference>
<dbReference type="InterPro" id="IPR004042">
    <property type="entry name" value="Intein_endonuc_central"/>
</dbReference>
<evidence type="ECO:0000313" key="5">
    <source>
        <dbReference type="Proteomes" id="UP000272163"/>
    </source>
</evidence>
<keyword evidence="2" id="KW-0651">Protein splicing</keyword>
<dbReference type="PROSITE" id="PS50817">
    <property type="entry name" value="INTEIN_N_TER"/>
    <property type="match status" value="1"/>
</dbReference>
<name>A0A2I7RWA2_9CAUD</name>
<dbReference type="SMART" id="SM00306">
    <property type="entry name" value="HintN"/>
    <property type="match status" value="2"/>
</dbReference>
<dbReference type="Gene3D" id="3.10.28.10">
    <property type="entry name" value="Homing endonucleases"/>
    <property type="match status" value="1"/>
</dbReference>
<dbReference type="Proteomes" id="UP000272163">
    <property type="component" value="Segment"/>
</dbReference>
<gene>
    <name evidence="4" type="ORF">NVP1245O_14</name>
</gene>
<keyword evidence="5" id="KW-1185">Reference proteome</keyword>
<dbReference type="GO" id="GO:0016539">
    <property type="term" value="P:intein-mediated protein splicing"/>
    <property type="evidence" value="ECO:0007669"/>
    <property type="project" value="InterPro"/>
</dbReference>
<dbReference type="Gene3D" id="3.30.420.240">
    <property type="match status" value="1"/>
</dbReference>
<dbReference type="PROSITE" id="PS50819">
    <property type="entry name" value="INTEIN_ENDONUCLEASE"/>
    <property type="match status" value="1"/>
</dbReference>
<dbReference type="InterPro" id="IPR003587">
    <property type="entry name" value="Hint_dom_N"/>
</dbReference>
<dbReference type="PRINTS" id="PR00379">
    <property type="entry name" value="INTEIN"/>
</dbReference>
<sequence>MSEPVKAKAKQLEDYINEVDYTWLNTQYVPSPEAIEFINFIKMVNGKEGEEHKSPVMHMQMVEDLIHNNNCLDVVFRGGAKALSLETQIPTPKGNTSIEDLKVGDEVFTMEGKVTHVTHKSEVFNKPMYVLTLEDGRKLEVSEDHLNIVKRKHKKSYEVLTTKEILDSGVHYKRKTSYHTPSGKESKWFIPTSGMVEHPVKDFPLDMYTVGAILGDGSIDKLCGFTRFHTCKDDLQHFLDNLEGACSGTVREDLRNDNTVRFSLKDIGPAVKEFIGTENVYGKRIPQQILWSSSEQRKAVLRGLMDTDGTVRSSGLASFCTVSEGLANDVAYLVRSLGGEVKYINNAGNYLRLTVRTDFCPFLLPRKADKWKPCLKGELAIESIEPLLKYPDGSNVRSQCIAVADETHSFLAEDFIVTHNTTVLHEYAYLYIAVYGTFFNFGKVDVAMYVSDTMENGVKSMRNQLEHRMTSSEFLKRYVPKYKFTDDSWEFWNVEGKQFFVKGFGATTGVRGFKRYGIRPQWCGFDDLMSDKNAKSPTILADIENVVYKAARQAMHPSKRKIVWTGTPFSKADSLYKAAGSRGWHTRVYPVCEKFPCTREEFKGAWEDRFTYDFVKNEYEVLLDTGKLQAFNQELMLRVTSDEDRLVSDSDIQWYSRNSLMHNKGNYNFYITTDFATSEKQSADFSVISVWAINNKGYWFLVDGVCKRQTMDKNIDDLFRLAQKYSPKSVGVEVTGQQGGFIQWIQKEMMERDIWFNLASDGNSGNLGIRPNTNKLTRFQTVVPWFKAKRMFFPEELRDSDPLMIEMEDELRFVSKEGFKSAHDDACSSGDTLIKERLPSGKVVTRRFDELIEGSMVQGYNEDTGAFEWVEVQAPCLTGHKKTYTVTVNGETSIHLTDNHPVLTQRGWVEVSELTTEDSLVCKSKDTAISGLKRRVGIFSLRLISLMEKGIGFIKKFT</sequence>
<dbReference type="EMBL" id="MG592610">
    <property type="protein sequence ID" value="AUR97927.1"/>
    <property type="molecule type" value="Genomic_DNA"/>
</dbReference>
<feature type="domain" description="DOD-type homing endonuclease" evidence="3">
    <location>
        <begin position="209"/>
        <end position="339"/>
    </location>
</feature>
<evidence type="ECO:0000256" key="1">
    <source>
        <dbReference type="ARBA" id="ARBA00022813"/>
    </source>
</evidence>
<evidence type="ECO:0000313" key="4">
    <source>
        <dbReference type="EMBL" id="AUR97927.1"/>
    </source>
</evidence>
<evidence type="ECO:0000259" key="3">
    <source>
        <dbReference type="PROSITE" id="PS50819"/>
    </source>
</evidence>
<evidence type="ECO:0000256" key="2">
    <source>
        <dbReference type="ARBA" id="ARBA00023000"/>
    </source>
</evidence>
<dbReference type="InterPro" id="IPR027434">
    <property type="entry name" value="Homing_endonucl"/>
</dbReference>
<dbReference type="InterPro" id="IPR036844">
    <property type="entry name" value="Hint_dom_sf"/>
</dbReference>
<dbReference type="Pfam" id="PF14528">
    <property type="entry name" value="LAGLIDADG_3"/>
    <property type="match status" value="1"/>
</dbReference>
<dbReference type="GO" id="GO:0004519">
    <property type="term" value="F:endonuclease activity"/>
    <property type="evidence" value="ECO:0007669"/>
    <property type="project" value="InterPro"/>
</dbReference>
<dbReference type="SUPFAM" id="SSF55608">
    <property type="entry name" value="Homing endonucleases"/>
    <property type="match status" value="1"/>
</dbReference>
<dbReference type="NCBIfam" id="TIGR01443">
    <property type="entry name" value="intein_Cterm"/>
    <property type="match status" value="1"/>
</dbReference>
<reference evidence="4 5" key="1">
    <citation type="submission" date="2017-11" db="EMBL/GenBank/DDBJ databases">
        <title>A major lineage of nontailed dsDNA viruses as unrecognized killers of marine bacteria.</title>
        <authorList>
            <person name="Kauffman K.M."/>
            <person name="Hussain F.A."/>
            <person name="Yang J."/>
            <person name="Arevalo P."/>
            <person name="Brown J.M."/>
            <person name="Chang W.K."/>
            <person name="VanInsberghe D."/>
            <person name="Elsherbini J."/>
            <person name="Cutler M.B."/>
            <person name="Kelly L."/>
            <person name="Polz M.F."/>
        </authorList>
    </citation>
    <scope>NUCLEOTIDE SEQUENCE [LARGE SCALE GENOMIC DNA]</scope>
</reference>
<dbReference type="InterPro" id="IPR006141">
    <property type="entry name" value="Intein_N"/>
</dbReference>
<keyword evidence="1" id="KW-0068">Autocatalytic cleavage</keyword>
<proteinExistence type="predicted"/>
<dbReference type="SUPFAM" id="SSF51294">
    <property type="entry name" value="Hedgehog/intein (Hint) domain"/>
    <property type="match status" value="2"/>
</dbReference>
<dbReference type="Gene3D" id="2.170.16.10">
    <property type="entry name" value="Hedgehog/Intein (Hint) domain"/>
    <property type="match status" value="2"/>
</dbReference>
<protein>
    <recommendedName>
        <fullName evidence="3">DOD-type homing endonuclease domain-containing protein</fullName>
    </recommendedName>
</protein>
<dbReference type="CDD" id="cd00081">
    <property type="entry name" value="Hint"/>
    <property type="match status" value="2"/>
</dbReference>
<dbReference type="InterPro" id="IPR004860">
    <property type="entry name" value="LAGLIDADG_dom"/>
</dbReference>
<accession>A0A2I7RWA2</accession>